<keyword evidence="5" id="KW-1133">Transmembrane helix</keyword>
<feature type="transmembrane region" description="Helical" evidence="5">
    <location>
        <begin position="226"/>
        <end position="248"/>
    </location>
</feature>
<dbReference type="AlphaFoldDB" id="A0A9D4E3F9"/>
<protein>
    <recommendedName>
        <fullName evidence="6">IRG-type G domain-containing protein</fullName>
    </recommendedName>
</protein>
<dbReference type="Gene3D" id="3.40.50.300">
    <property type="entry name" value="P-loop containing nucleotide triphosphate hydrolases"/>
    <property type="match status" value="1"/>
</dbReference>
<evidence type="ECO:0000313" key="7">
    <source>
        <dbReference type="EMBL" id="KAH3773112.1"/>
    </source>
</evidence>
<evidence type="ECO:0000313" key="8">
    <source>
        <dbReference type="Proteomes" id="UP000828390"/>
    </source>
</evidence>
<evidence type="ECO:0000256" key="5">
    <source>
        <dbReference type="SAM" id="Phobius"/>
    </source>
</evidence>
<evidence type="ECO:0000256" key="4">
    <source>
        <dbReference type="ARBA" id="ARBA00023134"/>
    </source>
</evidence>
<dbReference type="InterPro" id="IPR007743">
    <property type="entry name" value="Immunity-related_GTPase-like"/>
</dbReference>
<dbReference type="OrthoDB" id="10003175at2759"/>
<sequence length="368" mass="41665">MDEWKSCEIKIAILGESGTGKSSFINAFRGLQNKDKGEGVAEVGTDQTTLVVTPYQSPDHPNLQLFDVPGVNTPTFPQHTYLSAINVNQYDFFILISSERFTDNDLWLAKEIISRKKRFYFVRTKVDQDLTNDQNDHVDHDPDKWIDKTRQNCINLLRRGHVPDPVVFLVSNRNTLLYDFGDLQKRLVDDSPEIIRNAIILSFSAITKEILNEKREVLESRKTGRAVLAVLGALIPIPGVGAAINFTVMKNEMTFYKEQFGIDDRSLQQLASQVGVSIEYLKNHLSLKSCIIFESGTEFRKFCEEAHDQFLVDAIAKVLLPIIGGIISAFKSAPAAVAIQEKLLDICYKEACRVIDYRSEWFKKQPSV</sequence>
<dbReference type="PANTHER" id="PTHR32341:SF10">
    <property type="entry name" value="INTERFERON-INDUCIBLE GTPASE 5"/>
    <property type="match status" value="1"/>
</dbReference>
<dbReference type="FunFam" id="3.40.50.300:FF:000541">
    <property type="entry name" value="Immunity related GTPase M"/>
    <property type="match status" value="1"/>
</dbReference>
<dbReference type="PANTHER" id="PTHR32341">
    <property type="entry name" value="INTERFERON-INDUCIBLE GTPASE"/>
    <property type="match status" value="1"/>
</dbReference>
<dbReference type="InterPro" id="IPR051515">
    <property type="entry name" value="IRG"/>
</dbReference>
<dbReference type="InterPro" id="IPR030385">
    <property type="entry name" value="G_IRG_dom"/>
</dbReference>
<keyword evidence="2" id="KW-0547">Nucleotide-binding</keyword>
<dbReference type="PROSITE" id="PS51716">
    <property type="entry name" value="G_IRG"/>
    <property type="match status" value="1"/>
</dbReference>
<organism evidence="7 8">
    <name type="scientific">Dreissena polymorpha</name>
    <name type="common">Zebra mussel</name>
    <name type="synonym">Mytilus polymorpha</name>
    <dbReference type="NCBI Taxonomy" id="45954"/>
    <lineage>
        <taxon>Eukaryota</taxon>
        <taxon>Metazoa</taxon>
        <taxon>Spiralia</taxon>
        <taxon>Lophotrochozoa</taxon>
        <taxon>Mollusca</taxon>
        <taxon>Bivalvia</taxon>
        <taxon>Autobranchia</taxon>
        <taxon>Heteroconchia</taxon>
        <taxon>Euheterodonta</taxon>
        <taxon>Imparidentia</taxon>
        <taxon>Neoheterodontei</taxon>
        <taxon>Myida</taxon>
        <taxon>Dreissenoidea</taxon>
        <taxon>Dreissenidae</taxon>
        <taxon>Dreissena</taxon>
    </lineage>
</organism>
<dbReference type="Pfam" id="PF05049">
    <property type="entry name" value="IIGP"/>
    <property type="match status" value="1"/>
</dbReference>
<evidence type="ECO:0000256" key="2">
    <source>
        <dbReference type="ARBA" id="ARBA00022741"/>
    </source>
</evidence>
<keyword evidence="4" id="KW-0342">GTP-binding</keyword>
<keyword evidence="5" id="KW-0812">Transmembrane</keyword>
<dbReference type="Proteomes" id="UP000828390">
    <property type="component" value="Unassembled WGS sequence"/>
</dbReference>
<keyword evidence="8" id="KW-1185">Reference proteome</keyword>
<gene>
    <name evidence="7" type="ORF">DPMN_174464</name>
</gene>
<dbReference type="SUPFAM" id="SSF52540">
    <property type="entry name" value="P-loop containing nucleoside triphosphate hydrolases"/>
    <property type="match status" value="1"/>
</dbReference>
<dbReference type="EMBL" id="JAIWYP010000009">
    <property type="protein sequence ID" value="KAH3773112.1"/>
    <property type="molecule type" value="Genomic_DNA"/>
</dbReference>
<keyword evidence="5" id="KW-0472">Membrane</keyword>
<keyword evidence="3" id="KW-0378">Hydrolase</keyword>
<accession>A0A9D4E3F9</accession>
<dbReference type="GO" id="GO:0005525">
    <property type="term" value="F:GTP binding"/>
    <property type="evidence" value="ECO:0007669"/>
    <property type="project" value="UniProtKB-KW"/>
</dbReference>
<evidence type="ECO:0000259" key="6">
    <source>
        <dbReference type="PROSITE" id="PS51716"/>
    </source>
</evidence>
<evidence type="ECO:0000256" key="1">
    <source>
        <dbReference type="ARBA" id="ARBA00005429"/>
    </source>
</evidence>
<dbReference type="InterPro" id="IPR027417">
    <property type="entry name" value="P-loop_NTPase"/>
</dbReference>
<dbReference type="GO" id="GO:0016787">
    <property type="term" value="F:hydrolase activity"/>
    <property type="evidence" value="ECO:0007669"/>
    <property type="project" value="UniProtKB-KW"/>
</dbReference>
<proteinExistence type="inferred from homology"/>
<reference evidence="7" key="1">
    <citation type="journal article" date="2019" name="bioRxiv">
        <title>The Genome of the Zebra Mussel, Dreissena polymorpha: A Resource for Invasive Species Research.</title>
        <authorList>
            <person name="McCartney M.A."/>
            <person name="Auch B."/>
            <person name="Kono T."/>
            <person name="Mallez S."/>
            <person name="Zhang Y."/>
            <person name="Obille A."/>
            <person name="Becker A."/>
            <person name="Abrahante J.E."/>
            <person name="Garbe J."/>
            <person name="Badalamenti J.P."/>
            <person name="Herman A."/>
            <person name="Mangelson H."/>
            <person name="Liachko I."/>
            <person name="Sullivan S."/>
            <person name="Sone E.D."/>
            <person name="Koren S."/>
            <person name="Silverstein K.A.T."/>
            <person name="Beckman K.B."/>
            <person name="Gohl D.M."/>
        </authorList>
    </citation>
    <scope>NUCLEOTIDE SEQUENCE</scope>
    <source>
        <strain evidence="7">Duluth1</strain>
        <tissue evidence="7">Whole animal</tissue>
    </source>
</reference>
<dbReference type="GO" id="GO:0016020">
    <property type="term" value="C:membrane"/>
    <property type="evidence" value="ECO:0007669"/>
    <property type="project" value="InterPro"/>
</dbReference>
<name>A0A9D4E3F9_DREPO</name>
<evidence type="ECO:0000256" key="3">
    <source>
        <dbReference type="ARBA" id="ARBA00022801"/>
    </source>
</evidence>
<feature type="domain" description="IRG-type G" evidence="6">
    <location>
        <begin position="7"/>
        <end position="190"/>
    </location>
</feature>
<comment type="caution">
    <text evidence="7">The sequence shown here is derived from an EMBL/GenBank/DDBJ whole genome shotgun (WGS) entry which is preliminary data.</text>
</comment>
<comment type="similarity">
    <text evidence="1">Belongs to the TRAFAC class dynamin-like GTPase superfamily. IRG family.</text>
</comment>
<reference evidence="7" key="2">
    <citation type="submission" date="2020-11" db="EMBL/GenBank/DDBJ databases">
        <authorList>
            <person name="McCartney M.A."/>
            <person name="Auch B."/>
            <person name="Kono T."/>
            <person name="Mallez S."/>
            <person name="Becker A."/>
            <person name="Gohl D.M."/>
            <person name="Silverstein K.A.T."/>
            <person name="Koren S."/>
            <person name="Bechman K.B."/>
            <person name="Herman A."/>
            <person name="Abrahante J.E."/>
            <person name="Garbe J."/>
        </authorList>
    </citation>
    <scope>NUCLEOTIDE SEQUENCE</scope>
    <source>
        <strain evidence="7">Duluth1</strain>
        <tissue evidence="7">Whole animal</tissue>
    </source>
</reference>